<dbReference type="OrthoDB" id="9760040at2"/>
<protein>
    <submittedName>
        <fullName evidence="1">DUF885 family protein</fullName>
    </submittedName>
</protein>
<accession>A0A6L6QAH9</accession>
<name>A0A6L6QAH9_9BURK</name>
<dbReference type="InterPro" id="IPR010281">
    <property type="entry name" value="DUF885"/>
</dbReference>
<sequence>MEINAKKIAVWGLTGITASLCAGAVLLTQTWYSKPLKLEWFYMRAFASAALKSPEMMSRLHVLPAWLDFQNSRLDDESPEHKREIYQDMRDNLVMLDRYDRNELGREAQLSYDTLHYYLSNQIEGERFQLNEFPINQLYGMQSALPDFMAEVHRVSTRAEAEDYISRLQKFPLKFEQVLERLRAQEKAGILPPQFLVEKVLQQMQNFAGRPARENMLYASFKAKLDAIPLADMNEKVRAELLQGVADAIQGSVYPAYAEVMRHFAALQGRVHSNDGAWSLPNGDEYYAWCVRYHTTTNLTPQRVHELGLAEVERITRSMDKLLRQLGLEQGSVGERMAQLLRDPKNHFPDTAEGRKQLLAQYQAIMKEAESKLDTAFSDHPKAAIEVRAAPAESAGSAPSAYYLPGALDGTRPAVFFANLRSVNEIPRFGMRSTVYHEVVPGHHLQVSIAQDLKGVPFFRRVISFTAYQEGWAVYAERLASEMGLEPDPLDQLGRLRDEMMRAVRLVVDTGIHYKRWSREEAIDYMVENTGMGEHEVEAEVERYIVEPGQALAYQVGMLSILGMREKARSELGDRFDLKQFHNEVLSHGALPMTVLDQVVDDWIAKQKRH</sequence>
<dbReference type="Proteomes" id="UP000472320">
    <property type="component" value="Unassembled WGS sequence"/>
</dbReference>
<proteinExistence type="predicted"/>
<dbReference type="Pfam" id="PF05960">
    <property type="entry name" value="DUF885"/>
    <property type="match status" value="1"/>
</dbReference>
<dbReference type="RefSeq" id="WP_155452078.1">
    <property type="nucleotide sequence ID" value="NZ_WNKX01000001.1"/>
</dbReference>
<organism evidence="1 2">
    <name type="scientific">Massilia eburnea</name>
    <dbReference type="NCBI Taxonomy" id="1776165"/>
    <lineage>
        <taxon>Bacteria</taxon>
        <taxon>Pseudomonadati</taxon>
        <taxon>Pseudomonadota</taxon>
        <taxon>Betaproteobacteria</taxon>
        <taxon>Burkholderiales</taxon>
        <taxon>Oxalobacteraceae</taxon>
        <taxon>Telluria group</taxon>
        <taxon>Massilia</taxon>
    </lineage>
</organism>
<dbReference type="PANTHER" id="PTHR33361">
    <property type="entry name" value="GLR0591 PROTEIN"/>
    <property type="match status" value="1"/>
</dbReference>
<comment type="caution">
    <text evidence="1">The sequence shown here is derived from an EMBL/GenBank/DDBJ whole genome shotgun (WGS) entry which is preliminary data.</text>
</comment>
<dbReference type="AlphaFoldDB" id="A0A6L6QAH9"/>
<keyword evidence="2" id="KW-1185">Reference proteome</keyword>
<evidence type="ECO:0000313" key="1">
    <source>
        <dbReference type="EMBL" id="MTW09089.1"/>
    </source>
</evidence>
<dbReference type="PANTHER" id="PTHR33361:SF2">
    <property type="entry name" value="DUF885 DOMAIN-CONTAINING PROTEIN"/>
    <property type="match status" value="1"/>
</dbReference>
<evidence type="ECO:0000313" key="2">
    <source>
        <dbReference type="Proteomes" id="UP000472320"/>
    </source>
</evidence>
<dbReference type="EMBL" id="WNKX01000001">
    <property type="protein sequence ID" value="MTW09089.1"/>
    <property type="molecule type" value="Genomic_DNA"/>
</dbReference>
<reference evidence="1 2" key="1">
    <citation type="submission" date="2019-11" db="EMBL/GenBank/DDBJ databases">
        <title>Type strains purchased from KCTC, JCM and DSMZ.</title>
        <authorList>
            <person name="Lu H."/>
        </authorList>
    </citation>
    <scope>NUCLEOTIDE SEQUENCE [LARGE SCALE GENOMIC DNA]</scope>
    <source>
        <strain evidence="1 2">JCM 31587</strain>
    </source>
</reference>
<gene>
    <name evidence="1" type="ORF">GM658_00610</name>
</gene>